<organism evidence="2 3">
    <name type="scientific">Telmatospirillum siberiense</name>
    <dbReference type="NCBI Taxonomy" id="382514"/>
    <lineage>
        <taxon>Bacteria</taxon>
        <taxon>Pseudomonadati</taxon>
        <taxon>Pseudomonadota</taxon>
        <taxon>Alphaproteobacteria</taxon>
        <taxon>Rhodospirillales</taxon>
        <taxon>Rhodospirillaceae</taxon>
        <taxon>Telmatospirillum</taxon>
    </lineage>
</organism>
<dbReference type="Gene3D" id="2.60.120.10">
    <property type="entry name" value="Jelly Rolls"/>
    <property type="match status" value="1"/>
</dbReference>
<evidence type="ECO:0000313" key="3">
    <source>
        <dbReference type="Proteomes" id="UP000233293"/>
    </source>
</evidence>
<dbReference type="SMART" id="SM00100">
    <property type="entry name" value="cNMP"/>
    <property type="match status" value="1"/>
</dbReference>
<keyword evidence="3" id="KW-1185">Reference proteome</keyword>
<reference evidence="3" key="1">
    <citation type="submission" date="2017-12" db="EMBL/GenBank/DDBJ databases">
        <title>Draft genome sequence of Telmatospirillum siberiense 26-4b1T, an acidotolerant peatland alphaproteobacterium potentially involved in sulfur cycling.</title>
        <authorList>
            <person name="Hausmann B."/>
            <person name="Pjevac P."/>
            <person name="Schreck K."/>
            <person name="Herbold C.W."/>
            <person name="Daims H."/>
            <person name="Wagner M."/>
            <person name="Pester M."/>
            <person name="Loy A."/>
        </authorList>
    </citation>
    <scope>NUCLEOTIDE SEQUENCE [LARGE SCALE GENOMIC DNA]</scope>
    <source>
        <strain evidence="3">26-4b1</strain>
    </source>
</reference>
<protein>
    <submittedName>
        <fullName evidence="2">cAMP-binding protein</fullName>
    </submittedName>
</protein>
<dbReference type="RefSeq" id="WP_101253554.1">
    <property type="nucleotide sequence ID" value="NZ_PIUM01000049.1"/>
</dbReference>
<dbReference type="AlphaFoldDB" id="A0A2N3PML4"/>
<dbReference type="EMBL" id="PIUM01000049">
    <property type="protein sequence ID" value="PKU21640.1"/>
    <property type="molecule type" value="Genomic_DNA"/>
</dbReference>
<sequence length="137" mass="15158">MSSVDDNRKAFLPERRSFQANTTIFKEGDQADCAYIVEAGEVQIFKMVSGRRILLGDILPWGIFGELGLIDSSPRMATAVSRKDTVCMVISKASIGQMMDGAPQGLNTLIHSLVQVIRTAGQDLAEARYQLTERERH</sequence>
<dbReference type="GO" id="GO:0005952">
    <property type="term" value="C:cAMP-dependent protein kinase complex"/>
    <property type="evidence" value="ECO:0007669"/>
    <property type="project" value="InterPro"/>
</dbReference>
<dbReference type="GO" id="GO:0004862">
    <property type="term" value="F:cAMP-dependent protein kinase inhibitor activity"/>
    <property type="evidence" value="ECO:0007669"/>
    <property type="project" value="TreeGrafter"/>
</dbReference>
<dbReference type="Proteomes" id="UP000233293">
    <property type="component" value="Unassembled WGS sequence"/>
</dbReference>
<dbReference type="InterPro" id="IPR018490">
    <property type="entry name" value="cNMP-bd_dom_sf"/>
</dbReference>
<accession>A0A2N3PML4</accession>
<dbReference type="SUPFAM" id="SSF51206">
    <property type="entry name" value="cAMP-binding domain-like"/>
    <property type="match status" value="1"/>
</dbReference>
<dbReference type="Pfam" id="PF00027">
    <property type="entry name" value="cNMP_binding"/>
    <property type="match status" value="1"/>
</dbReference>
<feature type="domain" description="Cyclic nucleotide-binding" evidence="1">
    <location>
        <begin position="14"/>
        <end position="99"/>
    </location>
</feature>
<dbReference type="PRINTS" id="PR00103">
    <property type="entry name" value="CAMPKINASE"/>
</dbReference>
<name>A0A2N3PML4_9PROT</name>
<gene>
    <name evidence="2" type="ORF">CWS72_25770</name>
</gene>
<proteinExistence type="predicted"/>
<dbReference type="PROSITE" id="PS50042">
    <property type="entry name" value="CNMP_BINDING_3"/>
    <property type="match status" value="1"/>
</dbReference>
<dbReference type="InterPro" id="IPR014710">
    <property type="entry name" value="RmlC-like_jellyroll"/>
</dbReference>
<comment type="caution">
    <text evidence="2">The sequence shown here is derived from an EMBL/GenBank/DDBJ whole genome shotgun (WGS) entry which is preliminary data.</text>
</comment>
<evidence type="ECO:0000259" key="1">
    <source>
        <dbReference type="PROSITE" id="PS50042"/>
    </source>
</evidence>
<dbReference type="InterPro" id="IPR000595">
    <property type="entry name" value="cNMP-bd_dom"/>
</dbReference>
<dbReference type="OrthoDB" id="9809206at2"/>
<dbReference type="InterPro" id="IPR050503">
    <property type="entry name" value="cAMP-dep_PK_reg_su-like"/>
</dbReference>
<dbReference type="PANTHER" id="PTHR11635:SF152">
    <property type="entry name" value="CAMP-DEPENDENT PROTEIN KINASE TYPE I REGULATORY SUBUNIT-RELATED"/>
    <property type="match status" value="1"/>
</dbReference>
<dbReference type="GO" id="GO:0034236">
    <property type="term" value="F:protein kinase A catalytic subunit binding"/>
    <property type="evidence" value="ECO:0007669"/>
    <property type="project" value="TreeGrafter"/>
</dbReference>
<dbReference type="PANTHER" id="PTHR11635">
    <property type="entry name" value="CAMP-DEPENDENT PROTEIN KINASE REGULATORY CHAIN"/>
    <property type="match status" value="1"/>
</dbReference>
<evidence type="ECO:0000313" key="2">
    <source>
        <dbReference type="EMBL" id="PKU21640.1"/>
    </source>
</evidence>
<dbReference type="GO" id="GO:0005829">
    <property type="term" value="C:cytosol"/>
    <property type="evidence" value="ECO:0007669"/>
    <property type="project" value="TreeGrafter"/>
</dbReference>
<dbReference type="GO" id="GO:0030552">
    <property type="term" value="F:cAMP binding"/>
    <property type="evidence" value="ECO:0007669"/>
    <property type="project" value="TreeGrafter"/>
</dbReference>
<dbReference type="CDD" id="cd00038">
    <property type="entry name" value="CAP_ED"/>
    <property type="match status" value="1"/>
</dbReference>